<protein>
    <submittedName>
        <fullName evidence="2">Uncharacterized protein</fullName>
    </submittedName>
</protein>
<keyword evidence="3" id="KW-1185">Reference proteome</keyword>
<gene>
    <name evidence="2" type="ORF">OEZ85_013294</name>
</gene>
<name>A0ABY8U5A4_TETOB</name>
<evidence type="ECO:0000256" key="1">
    <source>
        <dbReference type="SAM" id="Coils"/>
    </source>
</evidence>
<accession>A0ABY8U5A4</accession>
<reference evidence="2 3" key="1">
    <citation type="submission" date="2023-05" db="EMBL/GenBank/DDBJ databases">
        <title>A 100% complete, gapless, phased diploid assembly of the Scenedesmus obliquus UTEX 3031 genome.</title>
        <authorList>
            <person name="Biondi T.C."/>
            <person name="Hanschen E.R."/>
            <person name="Kwon T."/>
            <person name="Eng W."/>
            <person name="Kruse C.P.S."/>
            <person name="Koehler S.I."/>
            <person name="Kunde Y."/>
            <person name="Gleasner C.D."/>
            <person name="You Mak K.T."/>
            <person name="Polle J."/>
            <person name="Hovde B.T."/>
            <person name="Starkenburg S.R."/>
        </authorList>
    </citation>
    <scope>NUCLEOTIDE SEQUENCE [LARGE SCALE GENOMIC DNA]</scope>
    <source>
        <strain evidence="2 3">DOE0152z</strain>
    </source>
</reference>
<dbReference type="Proteomes" id="UP001244341">
    <property type="component" value="Chromosome 7b"/>
</dbReference>
<organism evidence="2 3">
    <name type="scientific">Tetradesmus obliquus</name>
    <name type="common">Green alga</name>
    <name type="synonym">Acutodesmus obliquus</name>
    <dbReference type="NCBI Taxonomy" id="3088"/>
    <lineage>
        <taxon>Eukaryota</taxon>
        <taxon>Viridiplantae</taxon>
        <taxon>Chlorophyta</taxon>
        <taxon>core chlorophytes</taxon>
        <taxon>Chlorophyceae</taxon>
        <taxon>CS clade</taxon>
        <taxon>Sphaeropleales</taxon>
        <taxon>Scenedesmaceae</taxon>
        <taxon>Tetradesmus</taxon>
    </lineage>
</organism>
<feature type="coiled-coil region" evidence="1">
    <location>
        <begin position="348"/>
        <end position="407"/>
    </location>
</feature>
<evidence type="ECO:0000313" key="2">
    <source>
        <dbReference type="EMBL" id="WIA16631.1"/>
    </source>
</evidence>
<proteinExistence type="predicted"/>
<feature type="coiled-coil region" evidence="1">
    <location>
        <begin position="488"/>
        <end position="519"/>
    </location>
</feature>
<evidence type="ECO:0000313" key="3">
    <source>
        <dbReference type="Proteomes" id="UP001244341"/>
    </source>
</evidence>
<dbReference type="EMBL" id="CP126214">
    <property type="protein sequence ID" value="WIA16631.1"/>
    <property type="molecule type" value="Genomic_DNA"/>
</dbReference>
<keyword evidence="1" id="KW-0175">Coiled coil</keyword>
<dbReference type="CDD" id="cd09917">
    <property type="entry name" value="F-box_SF"/>
    <property type="match status" value="1"/>
</dbReference>
<sequence length="524" mass="59914">MAYNVAYGEEGKLATQLAEETGTAANWQACKRICADEDPGEFPLPLEVLQKVMSCLAQFEADGVRGPSMVACDLANAALVSKDFHKASKFGFSTLKEQTAQLQVLPSSEFIIPASVQCSYETLARLQRLPAAGGWSWQQWAACLQDPMQFSVYELKKAARQLAMPSNSSKLVSRILQAFGLQEPTSVAPQLLRAVLLERCCPEPWTGCKELSLTWELLQKLGRSEVDKLWPGLGGQLFASGLTSAAALRKALHTYISASSARQLQQLRHFLLMQLQDGREAVFQCRLEATEKARANTQKLLELACEVRQTAEREHKTRLRACKLLEHKLQQQEWLQEQQAVLFQRQHMRRQQQEQVDQNQELLQLRRLWLQWQAEGQGQIQWQLLQLDREEQLLEQQQMQVLEGREEDNKRQEFVDSCFMEAQDDVQWLEDRRAEQQPEIMEMVCKSRKVIADCETQLQTMLHYLPTGLQALLRWGGQQLQAPVEKACQELHEQAELLQQQLRKYLQDAMADLDAAEAAYFADR</sequence>